<dbReference type="PANTHER" id="PTHR11601:SF34">
    <property type="entry name" value="CYSTEINE DESULFURASE"/>
    <property type="match status" value="1"/>
</dbReference>
<sequence>MNEPIIYLDANATTPPDPAVWETVRSVASDCYANPGSTHQLGRKARKSLEESRAISARVLGAQPKEVIFTSGGTESTNLALMGLAATVPPERRTIAITGGEHPATAECADRLVKQGWMKILIPLDANGLIITEQLDQLPWEEIGLAAVIYANNETGVIQNVSQVRRLCEQHQTPWHLDVVQAVGRIPVSFHELGATAASFGVHKAHGPRGIGGLLLKDEVPFVPTAVGGFQEASRRPGTEAVALAAGMSTMLSEWEQQSDSIYKNLQELRDRFERQLEQQISPLMINGRNASRLPNTSNMAFPELEAEAILIGLDLAGICCSLGSACASGSAEPSPVLLAMGVEPQLARSALRFSLHKYLKEAEIDEAVRRIVEVVSRLKDL</sequence>
<evidence type="ECO:0000313" key="10">
    <source>
        <dbReference type="EMBL" id="TWT63836.1"/>
    </source>
</evidence>
<dbReference type="GO" id="GO:0031071">
    <property type="term" value="F:cysteine desulfurase activity"/>
    <property type="evidence" value="ECO:0007669"/>
    <property type="project" value="UniProtKB-EC"/>
</dbReference>
<dbReference type="AlphaFoldDB" id="A0A5C5XKT9"/>
<organism evidence="10 11">
    <name type="scientific">Rubinisphaera italica</name>
    <dbReference type="NCBI Taxonomy" id="2527969"/>
    <lineage>
        <taxon>Bacteria</taxon>
        <taxon>Pseudomonadati</taxon>
        <taxon>Planctomycetota</taxon>
        <taxon>Planctomycetia</taxon>
        <taxon>Planctomycetales</taxon>
        <taxon>Planctomycetaceae</taxon>
        <taxon>Rubinisphaera</taxon>
    </lineage>
</organism>
<dbReference type="SUPFAM" id="SSF53383">
    <property type="entry name" value="PLP-dependent transferases"/>
    <property type="match status" value="1"/>
</dbReference>
<dbReference type="Proteomes" id="UP000316095">
    <property type="component" value="Unassembled WGS sequence"/>
</dbReference>
<feature type="domain" description="Aminotransferase class V" evidence="9">
    <location>
        <begin position="6"/>
        <end position="366"/>
    </location>
</feature>
<dbReference type="InterPro" id="IPR016454">
    <property type="entry name" value="Cysteine_dSase"/>
</dbReference>
<keyword evidence="7" id="KW-0411">Iron-sulfur</keyword>
<dbReference type="Gene3D" id="1.10.260.50">
    <property type="match status" value="1"/>
</dbReference>
<dbReference type="Pfam" id="PF00266">
    <property type="entry name" value="Aminotran_5"/>
    <property type="match status" value="1"/>
</dbReference>
<comment type="cofactor">
    <cofactor evidence="1">
        <name>pyridoxal 5'-phosphate</name>
        <dbReference type="ChEBI" id="CHEBI:597326"/>
    </cofactor>
</comment>
<keyword evidence="4" id="KW-0479">Metal-binding</keyword>
<comment type="similarity">
    <text evidence="2">Belongs to the class-V pyridoxal-phosphate-dependent aminotransferase family. NifS/IscS subfamily.</text>
</comment>
<dbReference type="EC" id="2.8.1.7" evidence="10"/>
<dbReference type="Gene3D" id="3.90.1150.10">
    <property type="entry name" value="Aspartate Aminotransferase, domain 1"/>
    <property type="match status" value="1"/>
</dbReference>
<dbReference type="InterPro" id="IPR000192">
    <property type="entry name" value="Aminotrans_V_dom"/>
</dbReference>
<dbReference type="Gene3D" id="3.40.640.10">
    <property type="entry name" value="Type I PLP-dependent aspartate aminotransferase-like (Major domain)"/>
    <property type="match status" value="1"/>
</dbReference>
<dbReference type="InterPro" id="IPR015424">
    <property type="entry name" value="PyrdxlP-dep_Trfase"/>
</dbReference>
<keyword evidence="11" id="KW-1185">Reference proteome</keyword>
<proteinExistence type="inferred from homology"/>
<evidence type="ECO:0000259" key="9">
    <source>
        <dbReference type="Pfam" id="PF00266"/>
    </source>
</evidence>
<reference evidence="10 11" key="1">
    <citation type="submission" date="2019-02" db="EMBL/GenBank/DDBJ databases">
        <title>Deep-cultivation of Planctomycetes and their phenomic and genomic characterization uncovers novel biology.</title>
        <authorList>
            <person name="Wiegand S."/>
            <person name="Jogler M."/>
            <person name="Boedeker C."/>
            <person name="Pinto D."/>
            <person name="Vollmers J."/>
            <person name="Rivas-Marin E."/>
            <person name="Kohn T."/>
            <person name="Peeters S.H."/>
            <person name="Heuer A."/>
            <person name="Rast P."/>
            <person name="Oberbeckmann S."/>
            <person name="Bunk B."/>
            <person name="Jeske O."/>
            <person name="Meyerdierks A."/>
            <person name="Storesund J.E."/>
            <person name="Kallscheuer N."/>
            <person name="Luecker S."/>
            <person name="Lage O.M."/>
            <person name="Pohl T."/>
            <person name="Merkel B.J."/>
            <person name="Hornburger P."/>
            <person name="Mueller R.-W."/>
            <person name="Bruemmer F."/>
            <person name="Labrenz M."/>
            <person name="Spormann A.M."/>
            <person name="Op Den Camp H."/>
            <person name="Overmann J."/>
            <person name="Amann R."/>
            <person name="Jetten M.S.M."/>
            <person name="Mascher T."/>
            <person name="Medema M.H."/>
            <person name="Devos D.P."/>
            <person name="Kaster A.-K."/>
            <person name="Ovreas L."/>
            <person name="Rohde M."/>
            <person name="Galperin M.Y."/>
            <person name="Jogler C."/>
        </authorList>
    </citation>
    <scope>NUCLEOTIDE SEQUENCE [LARGE SCALE GENOMIC DNA]</scope>
    <source>
        <strain evidence="10 11">Pan54</strain>
    </source>
</reference>
<keyword evidence="3 10" id="KW-0808">Transferase</keyword>
<dbReference type="PANTHER" id="PTHR11601">
    <property type="entry name" value="CYSTEINE DESULFURYLASE FAMILY MEMBER"/>
    <property type="match status" value="1"/>
</dbReference>
<keyword evidence="6" id="KW-0408">Iron</keyword>
<evidence type="ECO:0000256" key="3">
    <source>
        <dbReference type="ARBA" id="ARBA00022679"/>
    </source>
</evidence>
<dbReference type="RefSeq" id="WP_146505612.1">
    <property type="nucleotide sequence ID" value="NZ_SJPG01000001.1"/>
</dbReference>
<accession>A0A5C5XKT9</accession>
<evidence type="ECO:0000313" key="11">
    <source>
        <dbReference type="Proteomes" id="UP000316095"/>
    </source>
</evidence>
<gene>
    <name evidence="10" type="primary">nifS</name>
    <name evidence="10" type="ORF">Pan54_45950</name>
</gene>
<dbReference type="PIRSF" id="PIRSF005572">
    <property type="entry name" value="NifS"/>
    <property type="match status" value="1"/>
</dbReference>
<evidence type="ECO:0000256" key="8">
    <source>
        <dbReference type="ARBA" id="ARBA00050776"/>
    </source>
</evidence>
<dbReference type="GO" id="GO:0051536">
    <property type="term" value="F:iron-sulfur cluster binding"/>
    <property type="evidence" value="ECO:0007669"/>
    <property type="project" value="UniProtKB-KW"/>
</dbReference>
<dbReference type="GO" id="GO:0046872">
    <property type="term" value="F:metal ion binding"/>
    <property type="evidence" value="ECO:0007669"/>
    <property type="project" value="UniProtKB-KW"/>
</dbReference>
<comment type="catalytic activity">
    <reaction evidence="8">
        <text>(sulfur carrier)-H + L-cysteine = (sulfur carrier)-SH + L-alanine</text>
        <dbReference type="Rhea" id="RHEA:43892"/>
        <dbReference type="Rhea" id="RHEA-COMP:14737"/>
        <dbReference type="Rhea" id="RHEA-COMP:14739"/>
        <dbReference type="ChEBI" id="CHEBI:29917"/>
        <dbReference type="ChEBI" id="CHEBI:35235"/>
        <dbReference type="ChEBI" id="CHEBI:57972"/>
        <dbReference type="ChEBI" id="CHEBI:64428"/>
        <dbReference type="EC" id="2.8.1.7"/>
    </reaction>
</comment>
<comment type="caution">
    <text evidence="10">The sequence shown here is derived from an EMBL/GenBank/DDBJ whole genome shotgun (WGS) entry which is preliminary data.</text>
</comment>
<evidence type="ECO:0000256" key="2">
    <source>
        <dbReference type="ARBA" id="ARBA00006490"/>
    </source>
</evidence>
<protein>
    <submittedName>
        <fullName evidence="10">Cysteine desulfurase</fullName>
        <ecNumber evidence="10">2.8.1.7</ecNumber>
    </submittedName>
</protein>
<dbReference type="InterPro" id="IPR015421">
    <property type="entry name" value="PyrdxlP-dep_Trfase_major"/>
</dbReference>
<evidence type="ECO:0000256" key="7">
    <source>
        <dbReference type="ARBA" id="ARBA00023014"/>
    </source>
</evidence>
<dbReference type="InterPro" id="IPR015422">
    <property type="entry name" value="PyrdxlP-dep_Trfase_small"/>
</dbReference>
<dbReference type="EMBL" id="SJPG01000001">
    <property type="protein sequence ID" value="TWT63836.1"/>
    <property type="molecule type" value="Genomic_DNA"/>
</dbReference>
<evidence type="ECO:0000256" key="4">
    <source>
        <dbReference type="ARBA" id="ARBA00022723"/>
    </source>
</evidence>
<evidence type="ECO:0000256" key="1">
    <source>
        <dbReference type="ARBA" id="ARBA00001933"/>
    </source>
</evidence>
<evidence type="ECO:0000256" key="5">
    <source>
        <dbReference type="ARBA" id="ARBA00022898"/>
    </source>
</evidence>
<evidence type="ECO:0000256" key="6">
    <source>
        <dbReference type="ARBA" id="ARBA00023004"/>
    </source>
</evidence>
<dbReference type="OrthoDB" id="9808002at2"/>
<keyword evidence="5" id="KW-0663">Pyridoxal phosphate</keyword>
<name>A0A5C5XKT9_9PLAN</name>